<protein>
    <recommendedName>
        <fullName evidence="4">P-loop containing nucleoside triphosphate hydrolase protein</fullName>
    </recommendedName>
</protein>
<name>A0AAV9VE14_9PEZI</name>
<dbReference type="Gene3D" id="3.40.50.300">
    <property type="entry name" value="P-loop containing nucleotide triphosphate hydrolases"/>
    <property type="match status" value="1"/>
</dbReference>
<reference evidence="2 3" key="1">
    <citation type="submission" date="2019-10" db="EMBL/GenBank/DDBJ databases">
        <authorList>
            <person name="Palmer J.M."/>
        </authorList>
    </citation>
    <scope>NUCLEOTIDE SEQUENCE [LARGE SCALE GENOMIC DNA]</scope>
    <source>
        <strain evidence="2 3">TWF696</strain>
    </source>
</reference>
<keyword evidence="3" id="KW-1185">Reference proteome</keyword>
<dbReference type="Proteomes" id="UP001375240">
    <property type="component" value="Unassembled WGS sequence"/>
</dbReference>
<evidence type="ECO:0008006" key="4">
    <source>
        <dbReference type="Google" id="ProtNLM"/>
    </source>
</evidence>
<feature type="region of interest" description="Disordered" evidence="1">
    <location>
        <begin position="88"/>
        <end position="207"/>
    </location>
</feature>
<evidence type="ECO:0000256" key="1">
    <source>
        <dbReference type="SAM" id="MobiDB-lite"/>
    </source>
</evidence>
<dbReference type="SUPFAM" id="SSF52540">
    <property type="entry name" value="P-loop containing nucleoside triphosphate hydrolases"/>
    <property type="match status" value="1"/>
</dbReference>
<dbReference type="EMBL" id="JAVHNQ010000001">
    <property type="protein sequence ID" value="KAK6360023.1"/>
    <property type="molecule type" value="Genomic_DNA"/>
</dbReference>
<evidence type="ECO:0000313" key="2">
    <source>
        <dbReference type="EMBL" id="KAK6360023.1"/>
    </source>
</evidence>
<gene>
    <name evidence="2" type="ORF">TWF696_001143</name>
</gene>
<evidence type="ECO:0000313" key="3">
    <source>
        <dbReference type="Proteomes" id="UP001375240"/>
    </source>
</evidence>
<dbReference type="AlphaFoldDB" id="A0AAV9VE14"/>
<accession>A0AAV9VE14</accession>
<comment type="caution">
    <text evidence="2">The sequence shown here is derived from an EMBL/GenBank/DDBJ whole genome shotgun (WGS) entry which is preliminary data.</text>
</comment>
<dbReference type="InterPro" id="IPR027417">
    <property type="entry name" value="P-loop_NTPase"/>
</dbReference>
<organism evidence="2 3">
    <name type="scientific">Orbilia brochopaga</name>
    <dbReference type="NCBI Taxonomy" id="3140254"/>
    <lineage>
        <taxon>Eukaryota</taxon>
        <taxon>Fungi</taxon>
        <taxon>Dikarya</taxon>
        <taxon>Ascomycota</taxon>
        <taxon>Pezizomycotina</taxon>
        <taxon>Orbiliomycetes</taxon>
        <taxon>Orbiliales</taxon>
        <taxon>Orbiliaceae</taxon>
        <taxon>Orbilia</taxon>
    </lineage>
</organism>
<feature type="compositionally biased region" description="Low complexity" evidence="1">
    <location>
        <begin position="110"/>
        <end position="145"/>
    </location>
</feature>
<proteinExistence type="predicted"/>
<sequence>MTLRPKTINLLDCWLYARVYREISPDSQLGLQEAQRRALLKARPPKLVGVPPDKIKQRIAQHFGSNTWRRPPMPEDQEAKNMFPDWRQWHQEPTPSQDTGKAKATPPHPSTANQANPSAASPSSSAHRPTAQDSPLASPSMHQPPQSSPAPSAPRADQSARRKCFRDTGYNQRVFSPDSDTDQKNTTPPWEASEEMPSTTGKPLQGGWKKNTRSMLTFSDLLFPSDLNTHAQDRHEIDTILSTAPLFTSDTLHIDAGPEDHPGDVVIQSGILAKIQQQQTATGGQWTPLEPEEKAKINDILLLNTTTPWTTFICGLQGAGKSHSLSVILENCLIPNKSIGVLARPLSALVLYYAPFTPIDAGKPCEVAYLAVSASGSENGLSNSQGPTCARSVTVLASRSNLGNMKLVYGKIPGVTVRPLLLKPSQLTIKTMLHLMSVQRDNNALYMQVVTRILRDMAAENPINFNYEKFKDLLSEESLTPLQWGPLEMRLELLESFIGSESNPSPFNPVPGGITIVDLTCPFVDAETACVLFSICLELYTSAPSDTGKIVALDEAHKFMGNQTSSQEFANSVIQNIRLQRHLGLRTIISTQDPQVHPELLELASFVLMHRFDSPRWFATLRHHVGFDEKNNESASAEEQAEANKRAATAFDQIMRLNTGEAYLYCPQLVTVELRTWREEIARLGNRLLKVRVRRRLTKDGGVSKNVL</sequence>